<dbReference type="GO" id="GO:0000155">
    <property type="term" value="F:phosphorelay sensor kinase activity"/>
    <property type="evidence" value="ECO:0007669"/>
    <property type="project" value="InterPro"/>
</dbReference>
<dbReference type="EMBL" id="QUBQ01000002">
    <property type="protein sequence ID" value="REK75167.1"/>
    <property type="molecule type" value="Genomic_DNA"/>
</dbReference>
<dbReference type="InterPro" id="IPR003594">
    <property type="entry name" value="HATPase_dom"/>
</dbReference>
<dbReference type="Pfam" id="PF00672">
    <property type="entry name" value="HAMP"/>
    <property type="match status" value="1"/>
</dbReference>
<comment type="caution">
    <text evidence="9">The sequence shown here is derived from an EMBL/GenBank/DDBJ whole genome shotgun (WGS) entry which is preliminary data.</text>
</comment>
<evidence type="ECO:0000256" key="2">
    <source>
        <dbReference type="ARBA" id="ARBA00022475"/>
    </source>
</evidence>
<evidence type="ECO:0000256" key="5">
    <source>
        <dbReference type="ARBA" id="ARBA00022777"/>
    </source>
</evidence>
<feature type="domain" description="HAMP" evidence="8">
    <location>
        <begin position="309"/>
        <end position="363"/>
    </location>
</feature>
<keyword evidence="4" id="KW-0808">Transferase</keyword>
<accession>A0A371PGS0</accession>
<keyword evidence="5 9" id="KW-0418">Kinase</keyword>
<keyword evidence="6 7" id="KW-0472">Membrane</keyword>
<evidence type="ECO:0000256" key="6">
    <source>
        <dbReference type="ARBA" id="ARBA00023136"/>
    </source>
</evidence>
<dbReference type="InterPro" id="IPR003660">
    <property type="entry name" value="HAMP_dom"/>
</dbReference>
<evidence type="ECO:0000256" key="1">
    <source>
        <dbReference type="ARBA" id="ARBA00004651"/>
    </source>
</evidence>
<proteinExistence type="predicted"/>
<reference evidence="9 10" key="1">
    <citation type="submission" date="2018-08" db="EMBL/GenBank/DDBJ databases">
        <title>Paenibacillus sp. M4BSY-1, whole genome shotgun sequence.</title>
        <authorList>
            <person name="Tuo L."/>
        </authorList>
    </citation>
    <scope>NUCLEOTIDE SEQUENCE [LARGE SCALE GENOMIC DNA]</scope>
    <source>
        <strain evidence="9 10">M4BSY-1</strain>
    </source>
</reference>
<evidence type="ECO:0000256" key="7">
    <source>
        <dbReference type="SAM" id="Phobius"/>
    </source>
</evidence>
<dbReference type="InterPro" id="IPR050640">
    <property type="entry name" value="Bact_2-comp_sensor_kinase"/>
</dbReference>
<feature type="transmembrane region" description="Helical" evidence="7">
    <location>
        <begin position="288"/>
        <end position="308"/>
    </location>
</feature>
<protein>
    <submittedName>
        <fullName evidence="9">Sensor histidine kinase</fullName>
    </submittedName>
</protein>
<keyword evidence="7" id="KW-1133">Transmembrane helix</keyword>
<dbReference type="Pfam" id="PF06580">
    <property type="entry name" value="His_kinase"/>
    <property type="match status" value="1"/>
</dbReference>
<keyword evidence="7" id="KW-0812">Transmembrane</keyword>
<evidence type="ECO:0000256" key="4">
    <source>
        <dbReference type="ARBA" id="ARBA00022679"/>
    </source>
</evidence>
<dbReference type="SMART" id="SM00304">
    <property type="entry name" value="HAMP"/>
    <property type="match status" value="1"/>
</dbReference>
<dbReference type="PANTHER" id="PTHR34220:SF7">
    <property type="entry name" value="SENSOR HISTIDINE KINASE YPDA"/>
    <property type="match status" value="1"/>
</dbReference>
<evidence type="ECO:0000259" key="8">
    <source>
        <dbReference type="PROSITE" id="PS50885"/>
    </source>
</evidence>
<comment type="subcellular location">
    <subcellularLocation>
        <location evidence="1">Cell membrane</location>
        <topology evidence="1">Multi-pass membrane protein</topology>
    </subcellularLocation>
</comment>
<dbReference type="GO" id="GO:0005886">
    <property type="term" value="C:plasma membrane"/>
    <property type="evidence" value="ECO:0007669"/>
    <property type="project" value="UniProtKB-SubCell"/>
</dbReference>
<dbReference type="RefSeq" id="WP_116047086.1">
    <property type="nucleotide sequence ID" value="NZ_QUBQ01000002.1"/>
</dbReference>
<dbReference type="AlphaFoldDB" id="A0A371PGS0"/>
<dbReference type="CDD" id="cd06225">
    <property type="entry name" value="HAMP"/>
    <property type="match status" value="1"/>
</dbReference>
<dbReference type="Gene3D" id="6.10.340.10">
    <property type="match status" value="1"/>
</dbReference>
<keyword evidence="2" id="KW-1003">Cell membrane</keyword>
<dbReference type="PROSITE" id="PS50885">
    <property type="entry name" value="HAMP"/>
    <property type="match status" value="1"/>
</dbReference>
<dbReference type="SUPFAM" id="SSF55874">
    <property type="entry name" value="ATPase domain of HSP90 chaperone/DNA topoisomerase II/histidine kinase"/>
    <property type="match status" value="1"/>
</dbReference>
<evidence type="ECO:0000256" key="3">
    <source>
        <dbReference type="ARBA" id="ARBA00022553"/>
    </source>
</evidence>
<dbReference type="PANTHER" id="PTHR34220">
    <property type="entry name" value="SENSOR HISTIDINE KINASE YPDA"/>
    <property type="match status" value="1"/>
</dbReference>
<evidence type="ECO:0000313" key="9">
    <source>
        <dbReference type="EMBL" id="REK75167.1"/>
    </source>
</evidence>
<name>A0A371PGS0_9BACL</name>
<dbReference type="Gene3D" id="3.30.565.10">
    <property type="entry name" value="Histidine kinase-like ATPase, C-terminal domain"/>
    <property type="match status" value="1"/>
</dbReference>
<dbReference type="OrthoDB" id="9776552at2"/>
<dbReference type="SUPFAM" id="SSF158472">
    <property type="entry name" value="HAMP domain-like"/>
    <property type="match status" value="1"/>
</dbReference>
<dbReference type="Proteomes" id="UP000261905">
    <property type="component" value="Unassembled WGS sequence"/>
</dbReference>
<sequence>MNIRIRHKLVLFVLIGVLFTSSISLLYVQKTHKLYEQLVYEQTSEKLYLYAERIEDKLAAIDRMTQAIASDIDIQQELEKIKKGTNSSETYYAIKAIEEKLFSYRIFNYTIRSVAIIDYWGNDYWLGTTKDAAAPAYIKQFIDMATEKEGGSLWKGGERDSKIFTSLREIRGLKSMDFPRLGTFIVRVNADDLIDSIGSNPPSSSSNNSLIIYEDHVPIYWNDEQWKQEMMPSSLIQNERSGQRYEMLTLDHHKYLTTLSTMSFTGWTLVNLVPYESLFQKAILMKNVLLLLYTFILVSLIWIGFIFARSITRPLEKLANRMSKVEQGDFVIHRELPAKNMDEIGWLTNNFDKMTASLDRLIKDNYIKQIHIKESQYEALKAKLNPHFLYNTLDSINWLARRNRQERISSMVKALGDMLRSTTSKKEMVMLQEEIQHVDNYLLIQKYRFEERLHCEINIPDELTSCYIPTMILQPIVENAIKYGMDERTGECHITLSGERFGEQLDIWIADQGPGMDTHYLEQDSGDGIGLRSIHERLQLLYGEPYGIAILEGIDQGTIIRIRIPVLLKGEDHHE</sequence>
<gene>
    <name evidence="9" type="ORF">DX130_16175</name>
</gene>
<keyword evidence="10" id="KW-1185">Reference proteome</keyword>
<dbReference type="Pfam" id="PF02518">
    <property type="entry name" value="HATPase_c"/>
    <property type="match status" value="1"/>
</dbReference>
<dbReference type="InterPro" id="IPR010559">
    <property type="entry name" value="Sig_transdc_His_kin_internal"/>
</dbReference>
<organism evidence="9 10">
    <name type="scientific">Paenibacillus paeoniae</name>
    <dbReference type="NCBI Taxonomy" id="2292705"/>
    <lineage>
        <taxon>Bacteria</taxon>
        <taxon>Bacillati</taxon>
        <taxon>Bacillota</taxon>
        <taxon>Bacilli</taxon>
        <taxon>Bacillales</taxon>
        <taxon>Paenibacillaceae</taxon>
        <taxon>Paenibacillus</taxon>
    </lineage>
</organism>
<dbReference type="InterPro" id="IPR036890">
    <property type="entry name" value="HATPase_C_sf"/>
</dbReference>
<evidence type="ECO:0000313" key="10">
    <source>
        <dbReference type="Proteomes" id="UP000261905"/>
    </source>
</evidence>
<keyword evidence="3" id="KW-0597">Phosphoprotein</keyword>